<dbReference type="EMBL" id="CAUEEQ010001736">
    <property type="protein sequence ID" value="CAJ0920686.1"/>
    <property type="molecule type" value="Genomic_DNA"/>
</dbReference>
<name>A0ABN9KVK5_9NEOB</name>
<proteinExistence type="predicted"/>
<accession>A0ABN9KVK5</accession>
<protein>
    <submittedName>
        <fullName evidence="2">Uncharacterized protein</fullName>
    </submittedName>
</protein>
<evidence type="ECO:0000313" key="2">
    <source>
        <dbReference type="EMBL" id="CAJ0920686.1"/>
    </source>
</evidence>
<evidence type="ECO:0000256" key="1">
    <source>
        <dbReference type="SAM" id="SignalP"/>
    </source>
</evidence>
<comment type="caution">
    <text evidence="2">The sequence shown here is derived from an EMBL/GenBank/DDBJ whole genome shotgun (WGS) entry which is preliminary data.</text>
</comment>
<keyword evidence="3" id="KW-1185">Reference proteome</keyword>
<sequence>MILFALAAAAWHWLLQGNSQTFFIACLPDCKFFKEAVHDQYALVFKARDHYALDLKAQDQYALVLNADDQHTLVLRAHDHYLLDLKVHDYVSLLVAAAYTHGLCPPMNGSEKRILRDSSSDPSPPIVDLIVAEQMFTKLCQNKWIADIICSSLRNELIPATESLPNLFEALSIFLIIPACPIMHDPDICLPLVAPFAQAINNLSSNALKMLGMFLLLHFSGHVSIIIVCYS</sequence>
<reference evidence="2" key="1">
    <citation type="submission" date="2023-07" db="EMBL/GenBank/DDBJ databases">
        <authorList>
            <person name="Stuckert A."/>
        </authorList>
    </citation>
    <scope>NUCLEOTIDE SEQUENCE</scope>
</reference>
<gene>
    <name evidence="2" type="ORF">RIMI_LOCUS1345112</name>
</gene>
<feature type="chain" id="PRO_5045155310" evidence="1">
    <location>
        <begin position="20"/>
        <end position="231"/>
    </location>
</feature>
<organism evidence="2 3">
    <name type="scientific">Ranitomeya imitator</name>
    <name type="common">mimic poison frog</name>
    <dbReference type="NCBI Taxonomy" id="111125"/>
    <lineage>
        <taxon>Eukaryota</taxon>
        <taxon>Metazoa</taxon>
        <taxon>Chordata</taxon>
        <taxon>Craniata</taxon>
        <taxon>Vertebrata</taxon>
        <taxon>Euteleostomi</taxon>
        <taxon>Amphibia</taxon>
        <taxon>Batrachia</taxon>
        <taxon>Anura</taxon>
        <taxon>Neobatrachia</taxon>
        <taxon>Hyloidea</taxon>
        <taxon>Dendrobatidae</taxon>
        <taxon>Dendrobatinae</taxon>
        <taxon>Ranitomeya</taxon>
    </lineage>
</organism>
<feature type="signal peptide" evidence="1">
    <location>
        <begin position="1"/>
        <end position="19"/>
    </location>
</feature>
<keyword evidence="1" id="KW-0732">Signal</keyword>
<evidence type="ECO:0000313" key="3">
    <source>
        <dbReference type="Proteomes" id="UP001176940"/>
    </source>
</evidence>
<dbReference type="Proteomes" id="UP001176940">
    <property type="component" value="Unassembled WGS sequence"/>
</dbReference>